<evidence type="ECO:0000313" key="2">
    <source>
        <dbReference type="Proteomes" id="UP000032702"/>
    </source>
</evidence>
<organism evidence="1 2">
    <name type="scientific">Stigmatella aurantiaca (strain DW4/3-1)</name>
    <dbReference type="NCBI Taxonomy" id="378806"/>
    <lineage>
        <taxon>Bacteria</taxon>
        <taxon>Pseudomonadati</taxon>
        <taxon>Myxococcota</taxon>
        <taxon>Myxococcia</taxon>
        <taxon>Myxococcales</taxon>
        <taxon>Cystobacterineae</taxon>
        <taxon>Archangiaceae</taxon>
        <taxon>Stigmatella</taxon>
    </lineage>
</organism>
<dbReference type="EMBL" id="AAMD01000047">
    <property type="protein sequence ID" value="EAU66771.1"/>
    <property type="molecule type" value="Genomic_DNA"/>
</dbReference>
<dbReference type="AlphaFoldDB" id="Q092Z3"/>
<name>Q092Z3_STIAD</name>
<proteinExistence type="predicted"/>
<dbReference type="Proteomes" id="UP000032702">
    <property type="component" value="Unassembled WGS sequence"/>
</dbReference>
<accession>Q092Z3</accession>
<gene>
    <name evidence="1" type="ORF">STIAU_1009</name>
</gene>
<sequence length="611" mass="65267">MRWGCRTRQGPVSRGEHFGHPSLGTAALAHLHQRAHEVAHHVLEEGGALHDEGHGISRSALHAQPAHFPHGVRRLAVRGPEGGVVVPPEQGGGRTRHGLHLEGGIDFPVGVAAQRRAGRQVAHPVAVALPPRPAPGIERRGHLLGPDHRDVLGQQAVEPPVVGLERQLTLRVEAHHLSRGVDPRVGPPRGHHFHVPSEQPAQRFAQLRLDGAAVALHLPPHVAGAVVFDRQFQARHRQRLQASWATPFPKEANGIRVERFALLAQQRECLPSGGGARQAAPWPRLEASPDRFQVAVEVRVRADHEGGVGAHRLAVGLQGLEKAVELGILAVGLAIDVGHLSIGFPSDLLGLARGLRANDLELSLHLPENFLAAASAFGAEFLSDALALGDHPVLHLLPDAGNVVDSLDADVQQLDAVVGNLSLGGLQDLSLQFLAPAIRGERQVHVGLEGSPLFERMRRGPPVGGPNDLFEPGAGNLVAHDGVEDVVEAVLRAALIVHALQEQAWVRDPQAGAGADQDELPAERWNLLDITLPDQQALVEAADLIDERPLPVKPGLGDRLALDLSKLDDEGLLGLAHAEGRGINSDQNKAKEDANAGHLGFHFWAPPCSFK</sequence>
<protein>
    <submittedName>
        <fullName evidence="1">Uncharacterized protein</fullName>
    </submittedName>
</protein>
<reference evidence="1 2" key="1">
    <citation type="submission" date="2006-04" db="EMBL/GenBank/DDBJ databases">
        <authorList>
            <person name="Nierman W.C."/>
        </authorList>
    </citation>
    <scope>NUCLEOTIDE SEQUENCE [LARGE SCALE GENOMIC DNA]</scope>
    <source>
        <strain evidence="1 2">DW4/3-1</strain>
    </source>
</reference>
<evidence type="ECO:0000313" key="1">
    <source>
        <dbReference type="EMBL" id="EAU66771.1"/>
    </source>
</evidence>
<comment type="caution">
    <text evidence="1">The sequence shown here is derived from an EMBL/GenBank/DDBJ whole genome shotgun (WGS) entry which is preliminary data.</text>
</comment>